<reference evidence="7 9" key="1">
    <citation type="journal article" date="2018" name="Elife">
        <title>Discovery and characterization of a prevalent human gut bacterial enzyme sufficient for the inactivation of a family of plant toxins.</title>
        <authorList>
            <person name="Koppel N."/>
            <person name="Bisanz J.E."/>
            <person name="Pandelia M.E."/>
            <person name="Turnbaugh P.J."/>
            <person name="Balskus E.P."/>
        </authorList>
    </citation>
    <scope>NUCLEOTIDE SEQUENCE [LARGE SCALE GENOMIC DNA]</scope>
    <source>
        <strain evidence="7 9">DSM 16107</strain>
    </source>
</reference>
<organism evidence="8 10">
    <name type="scientific">Eggerthella sinensis</name>
    <dbReference type="NCBI Taxonomy" id="242230"/>
    <lineage>
        <taxon>Bacteria</taxon>
        <taxon>Bacillati</taxon>
        <taxon>Actinomycetota</taxon>
        <taxon>Coriobacteriia</taxon>
        <taxon>Eggerthellales</taxon>
        <taxon>Eggerthellaceae</taxon>
        <taxon>Eggerthella</taxon>
    </lineage>
</organism>
<comment type="cofactor">
    <cofactor evidence="1">
        <name>FAD</name>
        <dbReference type="ChEBI" id="CHEBI:57692"/>
    </cofactor>
</comment>
<dbReference type="EMBL" id="PPTT01000036">
    <property type="protein sequence ID" value="RDB65470.1"/>
    <property type="molecule type" value="Genomic_DNA"/>
</dbReference>
<evidence type="ECO:0000256" key="2">
    <source>
        <dbReference type="ARBA" id="ARBA00022630"/>
    </source>
</evidence>
<evidence type="ECO:0000256" key="1">
    <source>
        <dbReference type="ARBA" id="ARBA00001974"/>
    </source>
</evidence>
<dbReference type="PROSITE" id="PS51257">
    <property type="entry name" value="PROKAR_LIPOPROTEIN"/>
    <property type="match status" value="1"/>
</dbReference>
<gene>
    <name evidence="7" type="ORF">C1876_15405</name>
    <name evidence="8" type="ORF">DMP09_08875</name>
</gene>
<dbReference type="GO" id="GO:0033765">
    <property type="term" value="F:steroid dehydrogenase activity, acting on the CH-CH group of donors"/>
    <property type="evidence" value="ECO:0007669"/>
    <property type="project" value="UniProtKB-ARBA"/>
</dbReference>
<protein>
    <recommendedName>
        <fullName evidence="6">FAD-dependent oxidoreductase 2 FAD-binding domain-containing protein</fullName>
    </recommendedName>
</protein>
<dbReference type="Gene3D" id="3.50.50.60">
    <property type="entry name" value="FAD/NAD(P)-binding domain"/>
    <property type="match status" value="1"/>
</dbReference>
<dbReference type="InterPro" id="IPR050315">
    <property type="entry name" value="FAD-oxidoreductase_2"/>
</dbReference>
<evidence type="ECO:0000313" key="10">
    <source>
        <dbReference type="Proteomes" id="UP000270112"/>
    </source>
</evidence>
<evidence type="ECO:0000256" key="5">
    <source>
        <dbReference type="SAM" id="MobiDB-lite"/>
    </source>
</evidence>
<dbReference type="InterPro" id="IPR027477">
    <property type="entry name" value="Succ_DH/fumarate_Rdtase_cat_sf"/>
</dbReference>
<dbReference type="PROSITE" id="PS51318">
    <property type="entry name" value="TAT"/>
    <property type="match status" value="1"/>
</dbReference>
<dbReference type="Proteomes" id="UP000253817">
    <property type="component" value="Unassembled WGS sequence"/>
</dbReference>
<dbReference type="SUPFAM" id="SSF51905">
    <property type="entry name" value="FAD/NAD(P)-binding domain"/>
    <property type="match status" value="1"/>
</dbReference>
<dbReference type="EMBL" id="QICC01000031">
    <property type="protein sequence ID" value="RNM41639.1"/>
    <property type="molecule type" value="Genomic_DNA"/>
</dbReference>
<dbReference type="Gene3D" id="3.90.700.10">
    <property type="entry name" value="Succinate dehydrogenase/fumarate reductase flavoprotein, catalytic domain"/>
    <property type="match status" value="1"/>
</dbReference>
<dbReference type="InterPro" id="IPR036188">
    <property type="entry name" value="FAD/NAD-bd_sf"/>
</dbReference>
<keyword evidence="9" id="KW-1185">Reference proteome</keyword>
<dbReference type="InterPro" id="IPR006311">
    <property type="entry name" value="TAT_signal"/>
</dbReference>
<dbReference type="AlphaFoldDB" id="A0A3N0IXA5"/>
<dbReference type="PANTHER" id="PTHR43400">
    <property type="entry name" value="FUMARATE REDUCTASE"/>
    <property type="match status" value="1"/>
</dbReference>
<reference evidence="8" key="3">
    <citation type="journal article" date="2019" name="Microbiol. Resour. Announc.">
        <title>Draft Genome Sequences of Type Strains of Gordonibacter faecihominis, Paraeggerthella hongkongensis, Parvibacter caecicola,Slackia equolifaciens, Slackia faecicanis, and Slackia isoflavoniconvertens.</title>
        <authorList>
            <person name="Danylec N."/>
            <person name="Stoll D.A."/>
            <person name="Dotsch A."/>
            <person name="Huch M."/>
        </authorList>
    </citation>
    <scope>NUCLEOTIDE SEQUENCE</scope>
    <source>
        <strain evidence="8">DSM 16107</strain>
    </source>
</reference>
<dbReference type="PANTHER" id="PTHR43400:SF7">
    <property type="entry name" value="FAD-DEPENDENT OXIDOREDUCTASE 2 FAD BINDING DOMAIN-CONTAINING PROTEIN"/>
    <property type="match status" value="1"/>
</dbReference>
<accession>A0A3N0IXA5</accession>
<keyword evidence="3" id="KW-0274">FAD</keyword>
<comment type="caution">
    <text evidence="8">The sequence shown here is derived from an EMBL/GenBank/DDBJ whole genome shotgun (WGS) entry which is preliminary data.</text>
</comment>
<name>A0A3N0IXA5_9ACTN</name>
<dbReference type="SUPFAM" id="SSF56425">
    <property type="entry name" value="Succinate dehydrogenase/fumarate reductase flavoprotein, catalytic domain"/>
    <property type="match status" value="1"/>
</dbReference>
<feature type="domain" description="FAD-dependent oxidoreductase 2 FAD-binding" evidence="6">
    <location>
        <begin position="78"/>
        <end position="560"/>
    </location>
</feature>
<dbReference type="InterPro" id="IPR003953">
    <property type="entry name" value="FAD-dep_OxRdtase_2_FAD-bd"/>
</dbReference>
<evidence type="ECO:0000256" key="4">
    <source>
        <dbReference type="ARBA" id="ARBA00023002"/>
    </source>
</evidence>
<evidence type="ECO:0000313" key="7">
    <source>
        <dbReference type="EMBL" id="RDB65470.1"/>
    </source>
</evidence>
<dbReference type="Proteomes" id="UP000270112">
    <property type="component" value="Unassembled WGS sequence"/>
</dbReference>
<proteinExistence type="predicted"/>
<dbReference type="RefSeq" id="WP_114547611.1">
    <property type="nucleotide sequence ID" value="NZ_PPTT01000036.1"/>
</dbReference>
<sequence length="590" mass="63297">MELERRDFLKGAALGAFGIASVGALGACAPSAERSDANAAQAAETNGAADGGESNEAVWRTPPSSIAEKDIAETKQADYVVVGCGFAGAAVIRSIADEESNTVIGIDKQVLENYFTMGNDVGHFNSQFLRDHSVADVDPVEMYNDWMRRTLNAANPALIMQYCQNCGSNIDWWLSALADETVSALSVAFSPAPEHSLSNVAGFKFLTGTLRAQVDATSTVSLGDVQKEIFEEILAHDNASLDFATTACQLVKEGDRVVAVIAQNAEGAYVKYEATKGVVLAAGDFASNESMRNDLLTHITDCFQEGRSAWSEAIMGQDGSGIQMGYWAGGRIEPRPLATMNGEFGKGSYPQTIWLDTNGERYCNEFFSDCTMSGKPQARLAHVDTFAVSDATILDHLSYCIPAHDAFEPSEANMAFITEVLTQAMGTGAEGFYYSSGPQGNTIGEKTDGPAPLYCAETLDELADYMGYDSKQKTAMLAQVDRWNAMCENGRDEEFGKDPEVMFPIATPPYYAFRCTPSAIGGIMVSLGGLMTDKHQNVLDDELAPIEGLYATGNCCGRRFGNGYFTQMAGASLGIAITLGRELGKHLIAN</sequence>
<dbReference type="Pfam" id="PF00890">
    <property type="entry name" value="FAD_binding_2"/>
    <property type="match status" value="1"/>
</dbReference>
<feature type="region of interest" description="Disordered" evidence="5">
    <location>
        <begin position="38"/>
        <end position="58"/>
    </location>
</feature>
<evidence type="ECO:0000259" key="6">
    <source>
        <dbReference type="Pfam" id="PF00890"/>
    </source>
</evidence>
<keyword evidence="4" id="KW-0560">Oxidoreductase</keyword>
<feature type="compositionally biased region" description="Low complexity" evidence="5">
    <location>
        <begin position="38"/>
        <end position="48"/>
    </location>
</feature>
<evidence type="ECO:0000256" key="3">
    <source>
        <dbReference type="ARBA" id="ARBA00022827"/>
    </source>
</evidence>
<evidence type="ECO:0000313" key="8">
    <source>
        <dbReference type="EMBL" id="RNM41639.1"/>
    </source>
</evidence>
<reference evidence="10" key="2">
    <citation type="submission" date="2018-05" db="EMBL/GenBank/DDBJ databases">
        <title>Genome Sequencing of selected type strains of the family Eggerthellaceae.</title>
        <authorList>
            <person name="Danylec N."/>
            <person name="Stoll D.A."/>
            <person name="Doetsch A."/>
            <person name="Huch M."/>
        </authorList>
    </citation>
    <scope>NUCLEOTIDE SEQUENCE [LARGE SCALE GENOMIC DNA]</scope>
    <source>
        <strain evidence="10">DSM 16107</strain>
    </source>
</reference>
<dbReference type="OrthoDB" id="337830at2"/>
<keyword evidence="2" id="KW-0285">Flavoprotein</keyword>
<evidence type="ECO:0000313" key="9">
    <source>
        <dbReference type="Proteomes" id="UP000253817"/>
    </source>
</evidence>